<dbReference type="EMBL" id="FXYF01000011">
    <property type="protein sequence ID" value="SMX47266.1"/>
    <property type="molecule type" value="Genomic_DNA"/>
</dbReference>
<dbReference type="Proteomes" id="UP000207598">
    <property type="component" value="Unassembled WGS sequence"/>
</dbReference>
<evidence type="ECO:0008006" key="4">
    <source>
        <dbReference type="Google" id="ProtNLM"/>
    </source>
</evidence>
<name>A0A238KYX7_9RHOB</name>
<gene>
    <name evidence="2" type="ORF">MAA8898_03613</name>
</gene>
<evidence type="ECO:0000313" key="2">
    <source>
        <dbReference type="EMBL" id="SMX47266.1"/>
    </source>
</evidence>
<protein>
    <recommendedName>
        <fullName evidence="4">PepSY domain-containing protein</fullName>
    </recommendedName>
</protein>
<feature type="chain" id="PRO_5013303030" description="PepSY domain-containing protein" evidence="1">
    <location>
        <begin position="26"/>
        <end position="106"/>
    </location>
</feature>
<feature type="signal peptide" evidence="1">
    <location>
        <begin position="1"/>
        <end position="25"/>
    </location>
</feature>
<reference evidence="2 3" key="1">
    <citation type="submission" date="2017-05" db="EMBL/GenBank/DDBJ databases">
        <authorList>
            <person name="Song R."/>
            <person name="Chenine A.L."/>
            <person name="Ruprecht R.M."/>
        </authorList>
    </citation>
    <scope>NUCLEOTIDE SEQUENCE [LARGE SCALE GENOMIC DNA]</scope>
    <source>
        <strain evidence="2 3">CECT 8898</strain>
    </source>
</reference>
<evidence type="ECO:0000313" key="3">
    <source>
        <dbReference type="Proteomes" id="UP000207598"/>
    </source>
</evidence>
<dbReference type="AlphaFoldDB" id="A0A238KYX7"/>
<keyword evidence="3" id="KW-1185">Reference proteome</keyword>
<sequence>MTEKFFKLTMLSAGLLIGAASLVHAQDLRHCAPRDQVVDRLATKYGETRQSMGLGANNAVMEVFASPESGSWTITVTMANGITCLVASGQAFEELAEVLPPKGDPA</sequence>
<proteinExistence type="predicted"/>
<keyword evidence="1" id="KW-0732">Signal</keyword>
<accession>A0A238KYX7</accession>
<dbReference type="RefSeq" id="WP_176445216.1">
    <property type="nucleotide sequence ID" value="NZ_FXYF01000011.1"/>
</dbReference>
<evidence type="ECO:0000256" key="1">
    <source>
        <dbReference type="SAM" id="SignalP"/>
    </source>
</evidence>
<organism evidence="2 3">
    <name type="scientific">Maliponia aquimaris</name>
    <dbReference type="NCBI Taxonomy" id="1673631"/>
    <lineage>
        <taxon>Bacteria</taxon>
        <taxon>Pseudomonadati</taxon>
        <taxon>Pseudomonadota</taxon>
        <taxon>Alphaproteobacteria</taxon>
        <taxon>Rhodobacterales</taxon>
        <taxon>Paracoccaceae</taxon>
        <taxon>Maliponia</taxon>
    </lineage>
</organism>